<dbReference type="RefSeq" id="WP_009055597.1">
    <property type="nucleotide sequence ID" value="NZ_AJYA01000027.1"/>
</dbReference>
<dbReference type="Proteomes" id="UP000005551">
    <property type="component" value="Unassembled WGS sequence"/>
</dbReference>
<sequence>MKTSTKHTLDEYFLAFIGHLQELEELVREDEKGLLKQPSDLVVCFEETHEAALACMSRYYLAQGRGLFSGSRDLTVEAFHDDLIDDGQGWLDMVISRIKATDIYPEDVQEELRGKIRKKYLKLLQNFERKMKNLLD</sequence>
<protein>
    <submittedName>
        <fullName evidence="1">Nucleotidyltransferase substrate binding protein</fullName>
    </submittedName>
</protein>
<comment type="caution">
    <text evidence="1">The sequence shown here is derived from an EMBL/GenBank/DDBJ whole genome shotgun (WGS) entry which is preliminary data.</text>
</comment>
<organism evidence="1 2">
    <name type="scientific">Nitritalea halalkaliphila LW7</name>
    <dbReference type="NCBI Taxonomy" id="1189621"/>
    <lineage>
        <taxon>Bacteria</taxon>
        <taxon>Pseudomonadati</taxon>
        <taxon>Bacteroidota</taxon>
        <taxon>Cytophagia</taxon>
        <taxon>Cytophagales</taxon>
        <taxon>Cyclobacteriaceae</taxon>
        <taxon>Nitritalea</taxon>
    </lineage>
</organism>
<keyword evidence="1" id="KW-0808">Transferase</keyword>
<reference evidence="1 2" key="1">
    <citation type="submission" date="2012-05" db="EMBL/GenBank/DDBJ databases">
        <title>Genome sequence of Nitritalea halalkaliphila LW7.</title>
        <authorList>
            <person name="Jangir P.K."/>
            <person name="Singh A."/>
            <person name="Shivaji S."/>
            <person name="Sharma R."/>
        </authorList>
    </citation>
    <scope>NUCLEOTIDE SEQUENCE [LARGE SCALE GENOMIC DNA]</scope>
    <source>
        <strain evidence="1 2">LW7</strain>
    </source>
</reference>
<dbReference type="SUPFAM" id="SSF81593">
    <property type="entry name" value="Nucleotidyltransferase substrate binding subunit/domain"/>
    <property type="match status" value="1"/>
</dbReference>
<dbReference type="InterPro" id="IPR010235">
    <property type="entry name" value="HepT"/>
</dbReference>
<dbReference type="OrthoDB" id="9810452at2"/>
<dbReference type="STRING" id="1189621.A3SI_12394"/>
<dbReference type="Pfam" id="PF08780">
    <property type="entry name" value="NTase_sub_bind"/>
    <property type="match status" value="1"/>
</dbReference>
<name>I5C1P0_9BACT</name>
<evidence type="ECO:0000313" key="2">
    <source>
        <dbReference type="Proteomes" id="UP000005551"/>
    </source>
</evidence>
<dbReference type="GO" id="GO:0016740">
    <property type="term" value="F:transferase activity"/>
    <property type="evidence" value="ECO:0007669"/>
    <property type="project" value="UniProtKB-KW"/>
</dbReference>
<dbReference type="EMBL" id="AJYA01000027">
    <property type="protein sequence ID" value="EIM75742.1"/>
    <property type="molecule type" value="Genomic_DNA"/>
</dbReference>
<dbReference type="AlphaFoldDB" id="I5C1P0"/>
<evidence type="ECO:0000313" key="1">
    <source>
        <dbReference type="EMBL" id="EIM75742.1"/>
    </source>
</evidence>
<dbReference type="Gene3D" id="1.20.120.330">
    <property type="entry name" value="Nucleotidyltransferases domain 2"/>
    <property type="match status" value="1"/>
</dbReference>
<accession>I5C1P0</accession>
<gene>
    <name evidence="1" type="ORF">A3SI_12394</name>
</gene>
<proteinExistence type="predicted"/>
<keyword evidence="2" id="KW-1185">Reference proteome</keyword>